<accession>A0A0C1HYR7</accession>
<name>A0A0C1HYR7_STRCV</name>
<dbReference type="RefSeq" id="WP_039677394.1">
    <property type="nucleotide sequence ID" value="NZ_JWIY01000001.1"/>
</dbReference>
<comment type="caution">
    <text evidence="1">The sequence shown here is derived from an EMBL/GenBank/DDBJ whole genome shotgun (WGS) entry which is preliminary data.</text>
</comment>
<reference evidence="1 2" key="1">
    <citation type="submission" date="2014-12" db="EMBL/GenBank/DDBJ databases">
        <title>Partial genome sequence of Streptococcus constellatus KCOM 1650 (= ChDC B144).</title>
        <authorList>
            <person name="Kook J.-K."/>
            <person name="Park S.-N."/>
            <person name="Lim Y.K."/>
            <person name="Jo E."/>
        </authorList>
    </citation>
    <scope>NUCLEOTIDE SEQUENCE [LARGE SCALE GENOMIC DNA]</scope>
    <source>
        <strain evidence="1 2">KCOM 1650</strain>
    </source>
</reference>
<dbReference type="Proteomes" id="UP000031339">
    <property type="component" value="Unassembled WGS sequence"/>
</dbReference>
<organism evidence="1 2">
    <name type="scientific">Streptococcus constellatus</name>
    <dbReference type="NCBI Taxonomy" id="76860"/>
    <lineage>
        <taxon>Bacteria</taxon>
        <taxon>Bacillati</taxon>
        <taxon>Bacillota</taxon>
        <taxon>Bacilli</taxon>
        <taxon>Lactobacillales</taxon>
        <taxon>Streptococcaceae</taxon>
        <taxon>Streptococcus</taxon>
        <taxon>Streptococcus anginosus group</taxon>
    </lineage>
</organism>
<protein>
    <submittedName>
        <fullName evidence="1">Uncharacterized protein</fullName>
    </submittedName>
</protein>
<dbReference type="EMBL" id="JWIY01000001">
    <property type="protein sequence ID" value="KIC79108.1"/>
    <property type="molecule type" value="Genomic_DNA"/>
</dbReference>
<evidence type="ECO:0000313" key="2">
    <source>
        <dbReference type="Proteomes" id="UP000031339"/>
    </source>
</evidence>
<gene>
    <name evidence="1" type="ORF">RN79_04845</name>
</gene>
<dbReference type="AlphaFoldDB" id="A0A0C1HYR7"/>
<evidence type="ECO:0000313" key="1">
    <source>
        <dbReference type="EMBL" id="KIC79108.1"/>
    </source>
</evidence>
<proteinExistence type="predicted"/>
<sequence>MSIRNSYYENLISEVIKNSEANAWDSAVTEWKIIDVEEDEYLKESCVCGKENLRYLYTIQNSFNDNILYPIGSSCIKKFEREDLNAEINVKEQMFKLLHAVEENEFLELSSEFFSRKLLLYLYEQGAFKATDYNHFDPHEDYQFMLDMFNKRNVSDKQNKKAVAIILNSIKPFVQEKLKDKVRTR</sequence>
<dbReference type="OrthoDB" id="2329767at2"/>